<proteinExistence type="predicted"/>
<keyword evidence="11" id="KW-1208">Phospholipid metabolism</keyword>
<feature type="transmembrane region" description="Helical" evidence="13">
    <location>
        <begin position="65"/>
        <end position="85"/>
    </location>
</feature>
<feature type="domain" description="PLD phosphodiesterase" evidence="14">
    <location>
        <begin position="447"/>
        <end position="474"/>
    </location>
</feature>
<evidence type="ECO:0000256" key="5">
    <source>
        <dbReference type="ARBA" id="ARBA00022692"/>
    </source>
</evidence>
<dbReference type="Pfam" id="PF13396">
    <property type="entry name" value="PLDc_N"/>
    <property type="match status" value="1"/>
</dbReference>
<evidence type="ECO:0000256" key="4">
    <source>
        <dbReference type="ARBA" id="ARBA00022679"/>
    </source>
</evidence>
<evidence type="ECO:0000256" key="9">
    <source>
        <dbReference type="ARBA" id="ARBA00023136"/>
    </source>
</evidence>
<dbReference type="Proteomes" id="UP001597453">
    <property type="component" value="Unassembled WGS sequence"/>
</dbReference>
<feature type="transmembrane region" description="Helical" evidence="13">
    <location>
        <begin position="33"/>
        <end position="53"/>
    </location>
</feature>
<keyword evidence="16" id="KW-1185">Reference proteome</keyword>
<evidence type="ECO:0000256" key="6">
    <source>
        <dbReference type="ARBA" id="ARBA00022737"/>
    </source>
</evidence>
<dbReference type="NCBIfam" id="TIGR04265">
    <property type="entry name" value="bac_cardiolipin"/>
    <property type="match status" value="1"/>
</dbReference>
<dbReference type="InterPro" id="IPR022924">
    <property type="entry name" value="Cardiolipin_synthase"/>
</dbReference>
<dbReference type="SMART" id="SM00155">
    <property type="entry name" value="PLDc"/>
    <property type="match status" value="2"/>
</dbReference>
<keyword evidence="10" id="KW-0594">Phospholipid biosynthesis</keyword>
<evidence type="ECO:0000256" key="2">
    <source>
        <dbReference type="ARBA" id="ARBA00022475"/>
    </source>
</evidence>
<comment type="subcellular location">
    <subcellularLocation>
        <location evidence="1">Cell membrane</location>
        <topology evidence="1">Multi-pass membrane protein</topology>
    </subcellularLocation>
</comment>
<dbReference type="Gene3D" id="3.30.870.10">
    <property type="entry name" value="Endonuclease Chain A"/>
    <property type="match status" value="2"/>
</dbReference>
<keyword evidence="4" id="KW-0808">Transferase</keyword>
<keyword evidence="7 13" id="KW-1133">Transmembrane helix</keyword>
<dbReference type="Pfam" id="PF13091">
    <property type="entry name" value="PLDc_2"/>
    <property type="match status" value="2"/>
</dbReference>
<dbReference type="PANTHER" id="PTHR21248:SF22">
    <property type="entry name" value="PHOSPHOLIPASE D"/>
    <property type="match status" value="1"/>
</dbReference>
<evidence type="ECO:0000256" key="8">
    <source>
        <dbReference type="ARBA" id="ARBA00023098"/>
    </source>
</evidence>
<keyword evidence="6" id="KW-0677">Repeat</keyword>
<dbReference type="InterPro" id="IPR001736">
    <property type="entry name" value="PLipase_D/transphosphatidylase"/>
</dbReference>
<evidence type="ECO:0000256" key="3">
    <source>
        <dbReference type="ARBA" id="ARBA00022516"/>
    </source>
</evidence>
<reference evidence="16" key="1">
    <citation type="journal article" date="2019" name="Int. J. Syst. Evol. Microbiol.">
        <title>The Global Catalogue of Microorganisms (GCM) 10K type strain sequencing project: providing services to taxonomists for standard genome sequencing and annotation.</title>
        <authorList>
            <consortium name="The Broad Institute Genomics Platform"/>
            <consortium name="The Broad Institute Genome Sequencing Center for Infectious Disease"/>
            <person name="Wu L."/>
            <person name="Ma J."/>
        </authorList>
    </citation>
    <scope>NUCLEOTIDE SEQUENCE [LARGE SCALE GENOMIC DNA]</scope>
    <source>
        <strain evidence="16">TISTR 1511</strain>
    </source>
</reference>
<keyword evidence="5 13" id="KW-0812">Transmembrane</keyword>
<dbReference type="PROSITE" id="PS50035">
    <property type="entry name" value="PLD"/>
    <property type="match status" value="2"/>
</dbReference>
<evidence type="ECO:0000256" key="7">
    <source>
        <dbReference type="ARBA" id="ARBA00022989"/>
    </source>
</evidence>
<organism evidence="15 16">
    <name type="scientific">Gulosibacter bifidus</name>
    <dbReference type="NCBI Taxonomy" id="272239"/>
    <lineage>
        <taxon>Bacteria</taxon>
        <taxon>Bacillati</taxon>
        <taxon>Actinomycetota</taxon>
        <taxon>Actinomycetes</taxon>
        <taxon>Micrococcales</taxon>
        <taxon>Microbacteriaceae</taxon>
        <taxon>Gulosibacter</taxon>
    </lineage>
</organism>
<comment type="caution">
    <text evidence="15">The sequence shown here is derived from an EMBL/GenBank/DDBJ whole genome shotgun (WGS) entry which is preliminary data.</text>
</comment>
<accession>A0ABW5RIP0</accession>
<dbReference type="PANTHER" id="PTHR21248">
    <property type="entry name" value="CARDIOLIPIN SYNTHASE"/>
    <property type="match status" value="1"/>
</dbReference>
<evidence type="ECO:0000256" key="13">
    <source>
        <dbReference type="SAM" id="Phobius"/>
    </source>
</evidence>
<evidence type="ECO:0000256" key="1">
    <source>
        <dbReference type="ARBA" id="ARBA00004651"/>
    </source>
</evidence>
<protein>
    <recommendedName>
        <fullName evidence="12">Cardiolipin synthase</fullName>
        <ecNumber evidence="12">2.7.8.-</ecNumber>
    </recommendedName>
</protein>
<keyword evidence="8" id="KW-0443">Lipid metabolism</keyword>
<keyword evidence="2" id="KW-1003">Cell membrane</keyword>
<evidence type="ECO:0000313" key="15">
    <source>
        <dbReference type="EMBL" id="MFD2674923.1"/>
    </source>
</evidence>
<dbReference type="InterPro" id="IPR025202">
    <property type="entry name" value="PLD-like_dom"/>
</dbReference>
<name>A0ABW5RIP0_9MICO</name>
<feature type="domain" description="PLD phosphodiesterase" evidence="14">
    <location>
        <begin position="245"/>
        <end position="272"/>
    </location>
</feature>
<sequence length="534" mass="61235">MTELSLYAAAPALAQPWLQLQFGPFSLGTVTESSWVVLLLGGINLVIVIAFAFTIGNNRRPTTAVAWLLAITLIPYVGLLFFLMFGSNRLPKNRRAKQARFDSIIREVMEELESAGQFAPVDGRFKRTSRLARALTAIPHLPGNRIQIHTDYDATLRAMAAEIDTADQYVHVLFYAIGYDDATREFFDALERAQARGVRVRLLYDQVGTFRYPGYRKMKRRLNEAGVEWHRLYSIWPWQGGWQRVDLRNHRKLVVVDGRVAWMGSQNLIERGYHRGRARYGSRDQQWQDLMVRLDGPIALGVDGVFRSDWFAETDVIPDDGPNPSADLLNTEPDLDIAPPQDAANTGATEDLYDCQLIPSGPGYEHENNLRIFTQLLYQARNRVVITSPYFVPDDSMLYAITTAVQRGVSVDLHVSEQGDQFFTHHAQQSYYEQLLRAGVRIWLYEQPFVLHSKTMTVDDGVTLVGSSNMDMRSFTLNAEMMLMVYGREFTERMRHVEESYRARSTELSLVDWMSRPRWRFWLDDLCRLTSVVQ</sequence>
<keyword evidence="3" id="KW-0444">Lipid biosynthesis</keyword>
<keyword evidence="9 13" id="KW-0472">Membrane</keyword>
<dbReference type="EC" id="2.7.8.-" evidence="12"/>
<evidence type="ECO:0000259" key="14">
    <source>
        <dbReference type="PROSITE" id="PS50035"/>
    </source>
</evidence>
<dbReference type="CDD" id="cd09158">
    <property type="entry name" value="PLDc_EcCLS_like_2"/>
    <property type="match status" value="1"/>
</dbReference>
<evidence type="ECO:0000256" key="10">
    <source>
        <dbReference type="ARBA" id="ARBA00023209"/>
    </source>
</evidence>
<gene>
    <name evidence="15" type="primary">cls</name>
    <name evidence="15" type="ORF">ACFSUQ_06400</name>
</gene>
<dbReference type="EMBL" id="JBHUNF010000004">
    <property type="protein sequence ID" value="MFD2674923.1"/>
    <property type="molecule type" value="Genomic_DNA"/>
</dbReference>
<evidence type="ECO:0000313" key="16">
    <source>
        <dbReference type="Proteomes" id="UP001597453"/>
    </source>
</evidence>
<dbReference type="SUPFAM" id="SSF56024">
    <property type="entry name" value="Phospholipase D/nuclease"/>
    <property type="match status" value="2"/>
</dbReference>
<dbReference type="RefSeq" id="WP_245610572.1">
    <property type="nucleotide sequence ID" value="NZ_JBHUNF010000004.1"/>
</dbReference>
<evidence type="ECO:0000256" key="12">
    <source>
        <dbReference type="NCBIfam" id="TIGR04265"/>
    </source>
</evidence>
<dbReference type="InterPro" id="IPR027379">
    <property type="entry name" value="CLS_N"/>
</dbReference>
<evidence type="ECO:0000256" key="11">
    <source>
        <dbReference type="ARBA" id="ARBA00023264"/>
    </source>
</evidence>